<evidence type="ECO:0000313" key="11">
    <source>
        <dbReference type="Proteomes" id="UP000265000"/>
    </source>
</evidence>
<dbReference type="GO" id="GO:0007601">
    <property type="term" value="P:visual perception"/>
    <property type="evidence" value="ECO:0007669"/>
    <property type="project" value="TreeGrafter"/>
</dbReference>
<dbReference type="FunFam" id="2.60.20.10:FF:000002">
    <property type="entry name" value="Crystallin, beta B2"/>
    <property type="match status" value="1"/>
</dbReference>
<dbReference type="PANTHER" id="PTHR11818">
    <property type="entry name" value="BETA/GAMMA CRYSTALLIN"/>
    <property type="match status" value="1"/>
</dbReference>
<proteinExistence type="inferred from homology"/>
<dbReference type="Gene3D" id="2.60.20.10">
    <property type="entry name" value="Crystallins"/>
    <property type="match status" value="2"/>
</dbReference>
<dbReference type="PANTHER" id="PTHR11818:SF13">
    <property type="entry name" value="BETA-CRYSTALLIN B3"/>
    <property type="match status" value="1"/>
</dbReference>
<reference evidence="10" key="1">
    <citation type="submission" date="2025-08" db="UniProtKB">
        <authorList>
            <consortium name="Ensembl"/>
        </authorList>
    </citation>
    <scope>IDENTIFICATION</scope>
</reference>
<dbReference type="GO" id="GO:0005212">
    <property type="term" value="F:structural constituent of eye lens"/>
    <property type="evidence" value="ECO:0007669"/>
    <property type="project" value="UniProtKB-KW"/>
</dbReference>
<accession>A0A3Q2Q228</accession>
<evidence type="ECO:0000256" key="3">
    <source>
        <dbReference type="ARBA" id="ARBA00019518"/>
    </source>
</evidence>
<dbReference type="Pfam" id="PF00030">
    <property type="entry name" value="Crystall"/>
    <property type="match status" value="2"/>
</dbReference>
<dbReference type="GeneTree" id="ENSGT00940000158425"/>
<reference evidence="10" key="2">
    <citation type="submission" date="2025-09" db="UniProtKB">
        <authorList>
            <consortium name="Ensembl"/>
        </authorList>
    </citation>
    <scope>IDENTIFICATION</scope>
</reference>
<feature type="compositionally biased region" description="Pro residues" evidence="8">
    <location>
        <begin position="296"/>
        <end position="317"/>
    </location>
</feature>
<feature type="region of interest" description="Disordered" evidence="8">
    <location>
        <begin position="294"/>
        <end position="323"/>
    </location>
</feature>
<evidence type="ECO:0000256" key="5">
    <source>
        <dbReference type="ARBA" id="ARBA00022737"/>
    </source>
</evidence>
<feature type="domain" description="Beta/gamma crystallin 'Greek key'" evidence="9">
    <location>
        <begin position="240"/>
        <end position="282"/>
    </location>
</feature>
<dbReference type="STRING" id="8078.ENSFHEP00000020306"/>
<dbReference type="AlphaFoldDB" id="A0A3Q2Q228"/>
<keyword evidence="5" id="KW-0677">Repeat</keyword>
<evidence type="ECO:0000256" key="6">
    <source>
        <dbReference type="ARBA" id="ARBA00025922"/>
    </source>
</evidence>
<dbReference type="InterPro" id="IPR011024">
    <property type="entry name" value="G_crystallin-like"/>
</dbReference>
<keyword evidence="4" id="KW-0273">Eye lens protein</keyword>
<evidence type="ECO:0000259" key="9">
    <source>
        <dbReference type="PROSITE" id="PS50915"/>
    </source>
</evidence>
<dbReference type="FunFam" id="2.60.20.10:FF:000005">
    <property type="entry name" value="Crystallin, beta B1"/>
    <property type="match status" value="1"/>
</dbReference>
<evidence type="ECO:0000256" key="7">
    <source>
        <dbReference type="ARBA" id="ARBA00032629"/>
    </source>
</evidence>
<evidence type="ECO:0000256" key="2">
    <source>
        <dbReference type="ARBA" id="ARBA00009646"/>
    </source>
</evidence>
<dbReference type="InterPro" id="IPR001064">
    <property type="entry name" value="Beta/gamma_crystallin"/>
</dbReference>
<dbReference type="GO" id="GO:0002088">
    <property type="term" value="P:lens development in camera-type eye"/>
    <property type="evidence" value="ECO:0007669"/>
    <property type="project" value="TreeGrafter"/>
</dbReference>
<dbReference type="SUPFAM" id="SSF49695">
    <property type="entry name" value="gamma-Crystallin-like"/>
    <property type="match status" value="1"/>
</dbReference>
<dbReference type="PRINTS" id="PR01367">
    <property type="entry name" value="BGCRYSTALLIN"/>
</dbReference>
<comment type="similarity">
    <text evidence="2">Belongs to the beta/gamma-crystallin family.</text>
</comment>
<evidence type="ECO:0000256" key="8">
    <source>
        <dbReference type="SAM" id="MobiDB-lite"/>
    </source>
</evidence>
<evidence type="ECO:0000313" key="10">
    <source>
        <dbReference type="Ensembl" id="ENSFHEP00000020306.1"/>
    </source>
</evidence>
<feature type="domain" description="Beta/gamma crystallin 'Greek key'" evidence="9">
    <location>
        <begin position="198"/>
        <end position="239"/>
    </location>
</feature>
<dbReference type="SMART" id="SM00247">
    <property type="entry name" value="XTALbg"/>
    <property type="match status" value="2"/>
</dbReference>
<organism evidence="10 11">
    <name type="scientific">Fundulus heteroclitus</name>
    <name type="common">Killifish</name>
    <name type="synonym">Mummichog</name>
    <dbReference type="NCBI Taxonomy" id="8078"/>
    <lineage>
        <taxon>Eukaryota</taxon>
        <taxon>Metazoa</taxon>
        <taxon>Chordata</taxon>
        <taxon>Craniata</taxon>
        <taxon>Vertebrata</taxon>
        <taxon>Euteleostomi</taxon>
        <taxon>Actinopterygii</taxon>
        <taxon>Neopterygii</taxon>
        <taxon>Teleostei</taxon>
        <taxon>Neoteleostei</taxon>
        <taxon>Acanthomorphata</taxon>
        <taxon>Ovalentaria</taxon>
        <taxon>Atherinomorphae</taxon>
        <taxon>Cyprinodontiformes</taxon>
        <taxon>Fundulidae</taxon>
        <taxon>Fundulus</taxon>
    </lineage>
</organism>
<protein>
    <recommendedName>
        <fullName evidence="3">Beta-crystallin B3</fullName>
    </recommendedName>
    <alternativeName>
        <fullName evidence="7">Beta-B3 crystallin</fullName>
    </alternativeName>
</protein>
<sequence>MIISHCHKACSLNPFGSGCGCPHTQCSLAPWADGQGSLCQHSCLLRGSVTDTMLDPTKYQVAPKQRDATTSLQPYPVEEQWIRMMSEQQSTPEQFGAGKSKAGAGATYKVVVFEFENFQGCKAEFSAECKDVMAKGLGKVGSLIVDTGPWVGYDRQGFIGEQFILEKGEYPRWDTWTNSQRSFSLLSLRPIKVDSADHKLHLYENPGFTGRKMEIVDDDVPSLWGHGFQDRVASVKALNGTWVGYMFPGYRGRQFIFERGDFKHWNDWEAPSPQIQSVRRVRDMQWHKRGCFIVPDPAPAPAPGPDPDPAPAPPAPPATAGAS</sequence>
<name>A0A3Q2Q228_FUNHE</name>
<feature type="domain" description="Beta/gamma crystallin 'Greek key'" evidence="9">
    <location>
        <begin position="148"/>
        <end position="192"/>
    </location>
</feature>
<dbReference type="Ensembl" id="ENSFHET00000029783.1">
    <property type="protein sequence ID" value="ENSFHEP00000020306.1"/>
    <property type="gene ID" value="ENSFHEG00000022241.1"/>
</dbReference>
<dbReference type="Proteomes" id="UP000265000">
    <property type="component" value="Unplaced"/>
</dbReference>
<keyword evidence="11" id="KW-1185">Reference proteome</keyword>
<evidence type="ECO:0000256" key="1">
    <source>
        <dbReference type="ARBA" id="ARBA00003689"/>
    </source>
</evidence>
<dbReference type="InterPro" id="IPR050252">
    <property type="entry name" value="Beta/Gamma-Crystallin"/>
</dbReference>
<dbReference type="PROSITE" id="PS50915">
    <property type="entry name" value="CRYSTALLIN_BETA_GAMMA"/>
    <property type="match status" value="3"/>
</dbReference>
<comment type="subunit">
    <text evidence="6">Homo/heterodimer, or complexes of higher-order. The structure of beta-crystallin oligomers seems to be stabilized through interactions between the N-terminal arms.</text>
</comment>
<evidence type="ECO:0000256" key="4">
    <source>
        <dbReference type="ARBA" id="ARBA00022613"/>
    </source>
</evidence>
<comment type="function">
    <text evidence="1">Crystallins are the dominant structural components of the vertebrate eye lens.</text>
</comment>